<dbReference type="GO" id="GO:0050482">
    <property type="term" value="P:arachidonate secretion"/>
    <property type="evidence" value="ECO:0007669"/>
    <property type="project" value="InterPro"/>
</dbReference>
<name>A0A1G9CBU1_9BACT</name>
<dbReference type="STRING" id="246191.SAMN05660337_0620"/>
<dbReference type="Pfam" id="PF25023">
    <property type="entry name" value="TEN_YD-shell"/>
    <property type="match status" value="1"/>
</dbReference>
<dbReference type="RefSeq" id="WP_092158097.1">
    <property type="nucleotide sequence ID" value="NZ_FNGA01000001.1"/>
</dbReference>
<reference evidence="5" key="1">
    <citation type="submission" date="2016-10" db="EMBL/GenBank/DDBJ databases">
        <authorList>
            <person name="Varghese N."/>
            <person name="Submissions S."/>
        </authorList>
    </citation>
    <scope>NUCLEOTIDE SEQUENCE [LARGE SCALE GENOMIC DNA]</scope>
    <source>
        <strain evidence="5">DSM 16995</strain>
    </source>
</reference>
<organism evidence="4 5">
    <name type="scientific">Maridesulfovibrio ferrireducens</name>
    <dbReference type="NCBI Taxonomy" id="246191"/>
    <lineage>
        <taxon>Bacteria</taxon>
        <taxon>Pseudomonadati</taxon>
        <taxon>Thermodesulfobacteriota</taxon>
        <taxon>Desulfovibrionia</taxon>
        <taxon>Desulfovibrionales</taxon>
        <taxon>Desulfovibrionaceae</taxon>
        <taxon>Maridesulfovibrio</taxon>
    </lineage>
</organism>
<evidence type="ECO:0000259" key="3">
    <source>
        <dbReference type="Pfam" id="PF25023"/>
    </source>
</evidence>
<dbReference type="EMBL" id="FNGA01000001">
    <property type="protein sequence ID" value="SDK49086.1"/>
    <property type="molecule type" value="Genomic_DNA"/>
</dbReference>
<dbReference type="GO" id="GO:0006644">
    <property type="term" value="P:phospholipid metabolic process"/>
    <property type="evidence" value="ECO:0007669"/>
    <property type="project" value="InterPro"/>
</dbReference>
<dbReference type="InterPro" id="IPR022385">
    <property type="entry name" value="Rhs_assc_core"/>
</dbReference>
<evidence type="ECO:0000313" key="5">
    <source>
        <dbReference type="Proteomes" id="UP000199053"/>
    </source>
</evidence>
<protein>
    <submittedName>
        <fullName evidence="4">RHS repeat-associated core domain-containing protein</fullName>
    </submittedName>
</protein>
<dbReference type="GO" id="GO:0004623">
    <property type="term" value="F:phospholipase A2 activity"/>
    <property type="evidence" value="ECO:0007669"/>
    <property type="project" value="InterPro"/>
</dbReference>
<feature type="region of interest" description="Disordered" evidence="2">
    <location>
        <begin position="213"/>
        <end position="236"/>
    </location>
</feature>
<evidence type="ECO:0000256" key="1">
    <source>
        <dbReference type="ARBA" id="ARBA00022737"/>
    </source>
</evidence>
<dbReference type="Gene3D" id="2.180.10.10">
    <property type="entry name" value="RHS repeat-associated core"/>
    <property type="match status" value="1"/>
</dbReference>
<proteinExistence type="predicted"/>
<dbReference type="OrthoDB" id="5458729at2"/>
<dbReference type="InterPro" id="IPR036444">
    <property type="entry name" value="PLipase_A2_dom_sf"/>
</dbReference>
<sequence length="254" mass="28217">MVADKRGYDVKRIIYDSFGNVLLDSGVSLDVCLGFAAGLHDKDTGLVHLGYREYAPIIGRFITPDPIGLAGGDVDVYGYCWDDPINFYDRTGLAGKSEEKKKENYKSDSITGLDMHEVIKKYGKKPYSAIKWGGEGRTLKDGPKYGNWGGGLHSGGVDGGKVGSKPPVDSSDEAYKKHDLAYERIKNIEILGDVNEVQKQKIKEADEMLVEDLEKLGDDPSKWTNPPKGKDKEDAKDYRKAAKLIFKMKNYVKQ</sequence>
<keyword evidence="1" id="KW-0677">Repeat</keyword>
<dbReference type="Gene3D" id="1.20.90.10">
    <property type="entry name" value="Phospholipase A2 domain"/>
    <property type="match status" value="1"/>
</dbReference>
<dbReference type="AlphaFoldDB" id="A0A1G9CBU1"/>
<keyword evidence="5" id="KW-1185">Reference proteome</keyword>
<dbReference type="InterPro" id="IPR056823">
    <property type="entry name" value="TEN-like_YD-shell"/>
</dbReference>
<dbReference type="NCBIfam" id="TIGR03696">
    <property type="entry name" value="Rhs_assc_core"/>
    <property type="match status" value="1"/>
</dbReference>
<accession>A0A1G9CBU1</accession>
<evidence type="ECO:0000313" key="4">
    <source>
        <dbReference type="EMBL" id="SDK49086.1"/>
    </source>
</evidence>
<evidence type="ECO:0000256" key="2">
    <source>
        <dbReference type="SAM" id="MobiDB-lite"/>
    </source>
</evidence>
<gene>
    <name evidence="4" type="ORF">SAMN05660337_0620</name>
</gene>
<dbReference type="Proteomes" id="UP000199053">
    <property type="component" value="Unassembled WGS sequence"/>
</dbReference>
<feature type="domain" description="Teneurin-like YD-shell" evidence="3">
    <location>
        <begin position="1"/>
        <end position="65"/>
    </location>
</feature>